<feature type="compositionally biased region" description="Low complexity" evidence="4">
    <location>
        <begin position="1174"/>
        <end position="1189"/>
    </location>
</feature>
<dbReference type="InterPro" id="IPR051363">
    <property type="entry name" value="RLR_Helicase"/>
</dbReference>
<keyword evidence="2" id="KW-0067">ATP-binding</keyword>
<dbReference type="PROSITE" id="PS51192">
    <property type="entry name" value="HELICASE_ATP_BIND_1"/>
    <property type="match status" value="1"/>
</dbReference>
<dbReference type="InterPro" id="IPR011545">
    <property type="entry name" value="DEAD/DEAH_box_helicase_dom"/>
</dbReference>
<feature type="compositionally biased region" description="Acidic residues" evidence="4">
    <location>
        <begin position="430"/>
        <end position="439"/>
    </location>
</feature>
<feature type="domain" description="DRBM" evidence="5">
    <location>
        <begin position="1074"/>
        <end position="1154"/>
    </location>
</feature>
<keyword evidence="3" id="KW-0694">RNA-binding</keyword>
<feature type="region of interest" description="Disordered" evidence="4">
    <location>
        <begin position="923"/>
        <end position="943"/>
    </location>
</feature>
<dbReference type="SMART" id="SM00487">
    <property type="entry name" value="DEXDc"/>
    <property type="match status" value="1"/>
</dbReference>
<keyword evidence="1" id="KW-0547">Nucleotide-binding</keyword>
<dbReference type="PROSITE" id="PS51194">
    <property type="entry name" value="HELICASE_CTER"/>
    <property type="match status" value="1"/>
</dbReference>
<organism evidence="8 9">
    <name type="scientific">Durusdinium trenchii</name>
    <dbReference type="NCBI Taxonomy" id="1381693"/>
    <lineage>
        <taxon>Eukaryota</taxon>
        <taxon>Sar</taxon>
        <taxon>Alveolata</taxon>
        <taxon>Dinophyceae</taxon>
        <taxon>Suessiales</taxon>
        <taxon>Symbiodiniaceae</taxon>
        <taxon>Durusdinium</taxon>
    </lineage>
</organism>
<proteinExistence type="predicted"/>
<gene>
    <name evidence="8" type="ORF">SCF082_LOCUS1061</name>
</gene>
<dbReference type="SMART" id="SM00358">
    <property type="entry name" value="DSRM"/>
    <property type="match status" value="1"/>
</dbReference>
<dbReference type="InterPro" id="IPR014001">
    <property type="entry name" value="Helicase_ATP-bd"/>
</dbReference>
<dbReference type="Pfam" id="PF00270">
    <property type="entry name" value="DEAD"/>
    <property type="match status" value="1"/>
</dbReference>
<name>A0ABP0HC59_9DINO</name>
<feature type="compositionally biased region" description="Polar residues" evidence="4">
    <location>
        <begin position="928"/>
        <end position="938"/>
    </location>
</feature>
<dbReference type="InterPro" id="IPR014720">
    <property type="entry name" value="dsRBD_dom"/>
</dbReference>
<dbReference type="PROSITE" id="PS50137">
    <property type="entry name" value="DS_RBD"/>
    <property type="match status" value="1"/>
</dbReference>
<feature type="region of interest" description="Disordered" evidence="4">
    <location>
        <begin position="1160"/>
        <end position="1214"/>
    </location>
</feature>
<accession>A0ABP0HC59</accession>
<evidence type="ECO:0000259" key="6">
    <source>
        <dbReference type="PROSITE" id="PS51192"/>
    </source>
</evidence>
<dbReference type="Gene3D" id="3.40.50.300">
    <property type="entry name" value="P-loop containing nucleotide triphosphate hydrolases"/>
    <property type="match status" value="2"/>
</dbReference>
<evidence type="ECO:0000313" key="9">
    <source>
        <dbReference type="Proteomes" id="UP001642464"/>
    </source>
</evidence>
<evidence type="ECO:0000259" key="5">
    <source>
        <dbReference type="PROSITE" id="PS50137"/>
    </source>
</evidence>
<dbReference type="Proteomes" id="UP001642464">
    <property type="component" value="Unassembled WGS sequence"/>
</dbReference>
<feature type="domain" description="Helicase C-terminal" evidence="7">
    <location>
        <begin position="775"/>
        <end position="933"/>
    </location>
</feature>
<evidence type="ECO:0000259" key="7">
    <source>
        <dbReference type="PROSITE" id="PS51194"/>
    </source>
</evidence>
<evidence type="ECO:0000256" key="2">
    <source>
        <dbReference type="ARBA" id="ARBA00022840"/>
    </source>
</evidence>
<dbReference type="InterPro" id="IPR027417">
    <property type="entry name" value="P-loop_NTPase"/>
</dbReference>
<dbReference type="SUPFAM" id="SSF54768">
    <property type="entry name" value="dsRNA-binding domain-like"/>
    <property type="match status" value="1"/>
</dbReference>
<dbReference type="PANTHER" id="PTHR14074">
    <property type="entry name" value="HELICASE WITH DEATH DOMAIN-RELATED"/>
    <property type="match status" value="1"/>
</dbReference>
<evidence type="ECO:0000256" key="4">
    <source>
        <dbReference type="SAM" id="MobiDB-lite"/>
    </source>
</evidence>
<evidence type="ECO:0000256" key="1">
    <source>
        <dbReference type="ARBA" id="ARBA00022741"/>
    </source>
</evidence>
<feature type="domain" description="Helicase ATP-binding" evidence="6">
    <location>
        <begin position="462"/>
        <end position="644"/>
    </location>
</feature>
<dbReference type="EMBL" id="CAXAMM010000470">
    <property type="protein sequence ID" value="CAK8987630.1"/>
    <property type="molecule type" value="Genomic_DNA"/>
</dbReference>
<evidence type="ECO:0000313" key="8">
    <source>
        <dbReference type="EMBL" id="CAK8987630.1"/>
    </source>
</evidence>
<evidence type="ECO:0000256" key="3">
    <source>
        <dbReference type="PROSITE-ProRule" id="PRU00266"/>
    </source>
</evidence>
<keyword evidence="9" id="KW-1185">Reference proteome</keyword>
<reference evidence="8 9" key="1">
    <citation type="submission" date="2024-02" db="EMBL/GenBank/DDBJ databases">
        <authorList>
            <person name="Chen Y."/>
            <person name="Shah S."/>
            <person name="Dougan E. K."/>
            <person name="Thang M."/>
            <person name="Chan C."/>
        </authorList>
    </citation>
    <scope>NUCLEOTIDE SEQUENCE [LARGE SCALE GENOMIC DNA]</scope>
</reference>
<dbReference type="Pfam" id="PF00271">
    <property type="entry name" value="Helicase_C"/>
    <property type="match status" value="1"/>
</dbReference>
<dbReference type="SUPFAM" id="SSF52540">
    <property type="entry name" value="P-loop containing nucleoside triphosphate hydrolases"/>
    <property type="match status" value="1"/>
</dbReference>
<protein>
    <submittedName>
        <fullName evidence="8">Dicer-like protein 1</fullName>
    </submittedName>
</protein>
<feature type="region of interest" description="Disordered" evidence="4">
    <location>
        <begin position="430"/>
        <end position="450"/>
    </location>
</feature>
<dbReference type="SMART" id="SM00490">
    <property type="entry name" value="HELICc"/>
    <property type="match status" value="1"/>
</dbReference>
<sequence>MLRLVSELPGLFRHGRTELQLSGAPGGEAPLQKQCAERIKGLEELVSNLEPQKMKKLLSSNLCADQGSTLKPLWRDFLQAVPDDGLDLSGVWATARSFKADEDPDGEQDVQDLALLAIWRRCFIAQQSLLSRLRSLDSISSADLAILKPSLKAEHPTLAAERATDRSAPEFERMRHLFGTAAFKVAVAAEVSALPRVPALTLHARSRAERKTNSTSSALRKTCEVRSMSLFAPLGNAALTPEQCNGQIDDTGLEMLVRFCLFLEASVKDLTVASFHLSNDGFGFRESVPLLFNRTGRQTDGTWKVVADVKKKARAFVDEKPDEPIQTVLSYGSKILSNPGLGLLEVYCQEGDHECCLCHKKLQQVEDYFDDLPRWIMQCGKMCDQRICKGCWDGKRQSKSEIICPRCEGPVSDITSADTWEVARSSNLIEAEEAPDAQPEDERSENASATTSYGARDYQFEAFKAVCERNRIICLPTGTGKTLVAIMLIDRFLRLEDGKELKEPIPGAFTCFIVNTVALVQQQAAEIRSKSVIADLRVVELTGETMTERTPERWRELRKKQVLVTTAEVLRQAIVDHGFLQLDADCKLLVFDEAHHAIGKHPFAQILKKVGDLNKRPRLVGLTACYLHGKFRFPEKKKKDLERLFLEGNMWVPQDEHIKDYKPAFDFERIHFEKTSLELLPADDRHKECLALAHKATKWLERMKAVLPEELPEDLRKLLDDRAKRGADVVGLLGAEAGKMQHLQALQRIMSNDPFKCCQEDLEPQTGKVGALIGRLNELVLVDDSTRSSTRCIVFVKEVATTDPLADLLDKHVKPGVRPVSGTGSMSDTVRQKNIDEFKEGSIWCLVSTDSLEEGIDIPDCNIVVRFDRFHNVKSHVQGTGRCRNLGKGGLVLYFENDPDQYEHEAELVDAIAREEAPVGEMPALSPQLDTNSSTDPSTGAEVNGSNCLQIFNTYVTKASRGKEQPDQVIASRLLPLMDGGSLRLESEDEKDFESESDKSKRFALAAIRKLRHNGNIDEHNRPAVPEVQHVTVRERLEERTEQTPSRAFYEALQSQRHAVATTLEKWRRQGEGNPKGCLNECLMHISKGPLDKGFLEYHESAPTSSDPDRVPDRFEFEVHIPSLSQHFPVGQSAQNKKGAEQNAALSALKELERWCKMPSDMPGRAAVGPSQPSLSQSDAATASSATALPDQSSDQHEHVPSSTPSPEVGRTDLTDLGAFCNRHRLSDVVLQQMSDEEITNRFELVDLKEEEIDEFCKQLTLGERARLRKGIQELRDSLRESKVH</sequence>
<comment type="caution">
    <text evidence="8">The sequence shown here is derived from an EMBL/GenBank/DDBJ whole genome shotgun (WGS) entry which is preliminary data.</text>
</comment>
<dbReference type="PANTHER" id="PTHR14074:SF16">
    <property type="entry name" value="ANTIVIRAL INNATE IMMUNE RESPONSE RECEPTOR RIG-I"/>
    <property type="match status" value="1"/>
</dbReference>
<dbReference type="Gene3D" id="3.30.160.20">
    <property type="match status" value="1"/>
</dbReference>
<dbReference type="InterPro" id="IPR001650">
    <property type="entry name" value="Helicase_C-like"/>
</dbReference>